<proteinExistence type="predicted"/>
<dbReference type="OrthoDB" id="10071381at2759"/>
<evidence type="ECO:0000313" key="3">
    <source>
        <dbReference type="Proteomes" id="UP000311919"/>
    </source>
</evidence>
<dbReference type="EMBL" id="SKCS01000088">
    <property type="protein sequence ID" value="TNN17748.1"/>
    <property type="molecule type" value="Genomic_DNA"/>
</dbReference>
<gene>
    <name evidence="2" type="ORF">EWB00_010863</name>
</gene>
<protein>
    <submittedName>
        <fullName evidence="2">Uncharacterized protein</fullName>
    </submittedName>
</protein>
<keyword evidence="3" id="KW-1185">Reference proteome</keyword>
<keyword evidence="1" id="KW-0472">Membrane</keyword>
<keyword evidence="1" id="KW-1133">Transmembrane helix</keyword>
<reference evidence="2 3" key="1">
    <citation type="submission" date="2019-03" db="EMBL/GenBank/DDBJ databases">
        <title>An improved genome assembly of the fluke Schistosoma japonicum.</title>
        <authorList>
            <person name="Hu W."/>
            <person name="Luo F."/>
            <person name="Yin M."/>
            <person name="Mo X."/>
            <person name="Sun C."/>
            <person name="Wu Q."/>
            <person name="Zhu B."/>
            <person name="Xiang M."/>
            <person name="Wang J."/>
            <person name="Wang Y."/>
            <person name="Zhang T."/>
            <person name="Xu B."/>
            <person name="Zheng H."/>
            <person name="Feng Z."/>
        </authorList>
    </citation>
    <scope>NUCLEOTIDE SEQUENCE [LARGE SCALE GENOMIC DNA]</scope>
    <source>
        <strain evidence="2">HuSjv2</strain>
        <tissue evidence="2">Worms</tissue>
    </source>
</reference>
<dbReference type="Proteomes" id="UP000311919">
    <property type="component" value="Unassembled WGS sequence"/>
</dbReference>
<dbReference type="AlphaFoldDB" id="A0A4Z2DMW0"/>
<comment type="caution">
    <text evidence="2">The sequence shown here is derived from an EMBL/GenBank/DDBJ whole genome shotgun (WGS) entry which is preliminary data.</text>
</comment>
<evidence type="ECO:0000313" key="2">
    <source>
        <dbReference type="EMBL" id="TNN17748.1"/>
    </source>
</evidence>
<accession>A0A4Z2DMW0</accession>
<dbReference type="EMBL" id="SKCS01000088">
    <property type="protein sequence ID" value="TNN17747.1"/>
    <property type="molecule type" value="Genomic_DNA"/>
</dbReference>
<name>A0A4Z2DMW0_SCHJA</name>
<sequence length="139" mass="15771">MFYSVDLLSAHRGKFGIIWLAATRITDTCFSFGEDLLPNNLELISGSIADNPNDAQSVYGAPGTIRRRKKRVSEHLVLENESGAVKYPLIKLSCDSNESQMLVFLVLHIFPSLLFPLFLSRSQFVLSKYYELARTHFKK</sequence>
<feature type="transmembrane region" description="Helical" evidence="1">
    <location>
        <begin position="101"/>
        <end position="119"/>
    </location>
</feature>
<evidence type="ECO:0000256" key="1">
    <source>
        <dbReference type="SAM" id="Phobius"/>
    </source>
</evidence>
<organism evidence="2 3">
    <name type="scientific">Schistosoma japonicum</name>
    <name type="common">Blood fluke</name>
    <dbReference type="NCBI Taxonomy" id="6182"/>
    <lineage>
        <taxon>Eukaryota</taxon>
        <taxon>Metazoa</taxon>
        <taxon>Spiralia</taxon>
        <taxon>Lophotrochozoa</taxon>
        <taxon>Platyhelminthes</taxon>
        <taxon>Trematoda</taxon>
        <taxon>Digenea</taxon>
        <taxon>Strigeidida</taxon>
        <taxon>Schistosomatoidea</taxon>
        <taxon>Schistosomatidae</taxon>
        <taxon>Schistosoma</taxon>
    </lineage>
</organism>
<keyword evidence="1" id="KW-0812">Transmembrane</keyword>